<dbReference type="AlphaFoldDB" id="A0A6J5H176"/>
<dbReference type="Proteomes" id="UP000494119">
    <property type="component" value="Unassembled WGS sequence"/>
</dbReference>
<dbReference type="RefSeq" id="WP_175198252.1">
    <property type="nucleotide sequence ID" value="NZ_CADIKL010000060.1"/>
</dbReference>
<accession>A0A6J5H176</accession>
<organism evidence="2 3">
    <name type="scientific">Paraburkholderia caffeinitolerans</name>
    <dbReference type="NCBI Taxonomy" id="1723730"/>
    <lineage>
        <taxon>Bacteria</taxon>
        <taxon>Pseudomonadati</taxon>
        <taxon>Pseudomonadota</taxon>
        <taxon>Betaproteobacteria</taxon>
        <taxon>Burkholderiales</taxon>
        <taxon>Burkholderiaceae</taxon>
        <taxon>Paraburkholderia</taxon>
    </lineage>
</organism>
<feature type="signal peptide" evidence="1">
    <location>
        <begin position="1"/>
        <end position="21"/>
    </location>
</feature>
<feature type="chain" id="PRO_5027053826" description="DUF5666 domain-containing protein" evidence="1">
    <location>
        <begin position="22"/>
        <end position="201"/>
    </location>
</feature>
<gene>
    <name evidence="2" type="ORF">LMG28688_06828</name>
</gene>
<dbReference type="EMBL" id="CADIKL010000060">
    <property type="protein sequence ID" value="CAB3808711.1"/>
    <property type="molecule type" value="Genomic_DNA"/>
</dbReference>
<keyword evidence="1" id="KW-0732">Signal</keyword>
<evidence type="ECO:0000313" key="3">
    <source>
        <dbReference type="Proteomes" id="UP000494119"/>
    </source>
</evidence>
<evidence type="ECO:0000256" key="1">
    <source>
        <dbReference type="SAM" id="SignalP"/>
    </source>
</evidence>
<evidence type="ECO:0008006" key="4">
    <source>
        <dbReference type="Google" id="ProtNLM"/>
    </source>
</evidence>
<name>A0A6J5H176_9BURK</name>
<protein>
    <recommendedName>
        <fullName evidence="4">DUF5666 domain-containing protein</fullName>
    </recommendedName>
</protein>
<evidence type="ECO:0000313" key="2">
    <source>
        <dbReference type="EMBL" id="CAB3808711.1"/>
    </source>
</evidence>
<reference evidence="2 3" key="1">
    <citation type="submission" date="2020-04" db="EMBL/GenBank/DDBJ databases">
        <authorList>
            <person name="De Canck E."/>
        </authorList>
    </citation>
    <scope>NUCLEOTIDE SEQUENCE [LARGE SCALE GENOMIC DNA]</scope>
    <source>
        <strain evidence="2 3">LMG 28688</strain>
    </source>
</reference>
<keyword evidence="3" id="KW-1185">Reference proteome</keyword>
<sequence length="201" mass="20636">MPKLKLVAAAVLMGVAQLVCAQGQGDVAVAKAPGKVKVMGVHTVTAEVLNVDPATRVVRLKRADGKTIEVQVGEEARNFDQLRIGDKVTATYREALSLSLKKGGGGAASVDAPAPTMERAASGAKPGGSVARQVTVVANVMAVHPKSKTVTLKGPEGNTVDVMVEDPAQLANIKKGDQVEAVYTEALAISVQPAEAAAHAK</sequence>
<proteinExistence type="predicted"/>